<feature type="domain" description="ATP phosphoribosyltransferase catalytic" evidence="12">
    <location>
        <begin position="66"/>
        <end position="219"/>
    </location>
</feature>
<comment type="subcellular location">
    <subcellularLocation>
        <location evidence="11">Cytoplasm</location>
    </subcellularLocation>
</comment>
<comment type="catalytic activity">
    <reaction evidence="1 11">
        <text>1-(5-phospho-beta-D-ribosyl)-ATP + diphosphate = 5-phospho-alpha-D-ribose 1-diphosphate + ATP</text>
        <dbReference type="Rhea" id="RHEA:18473"/>
        <dbReference type="ChEBI" id="CHEBI:30616"/>
        <dbReference type="ChEBI" id="CHEBI:33019"/>
        <dbReference type="ChEBI" id="CHEBI:58017"/>
        <dbReference type="ChEBI" id="CHEBI:73183"/>
        <dbReference type="EC" id="2.4.2.17"/>
    </reaction>
</comment>
<dbReference type="SUPFAM" id="SSF53850">
    <property type="entry name" value="Periplasmic binding protein-like II"/>
    <property type="match status" value="1"/>
</dbReference>
<dbReference type="NCBIfam" id="TIGR03455">
    <property type="entry name" value="HisG_C-term"/>
    <property type="match status" value="1"/>
</dbReference>
<dbReference type="HAMAP" id="MF_00079">
    <property type="entry name" value="HisG_Long"/>
    <property type="match status" value="1"/>
</dbReference>
<dbReference type="InterPro" id="IPR013115">
    <property type="entry name" value="HisG_C"/>
</dbReference>
<dbReference type="PANTHER" id="PTHR21403">
    <property type="entry name" value="ATP PHOSPHORIBOSYLTRANSFERASE ATP-PRTASE"/>
    <property type="match status" value="1"/>
</dbReference>
<dbReference type="InterPro" id="IPR018198">
    <property type="entry name" value="ATP_PRibTrfase_CS"/>
</dbReference>
<keyword evidence="6 11" id="KW-0028">Amino-acid biosynthesis</keyword>
<dbReference type="InterPro" id="IPR001348">
    <property type="entry name" value="ATP_PRibTrfase_HisG"/>
</dbReference>
<evidence type="ECO:0000256" key="7">
    <source>
        <dbReference type="ARBA" id="ARBA00022676"/>
    </source>
</evidence>
<evidence type="ECO:0000313" key="15">
    <source>
        <dbReference type="Proteomes" id="UP001500655"/>
    </source>
</evidence>
<dbReference type="PANTHER" id="PTHR21403:SF8">
    <property type="entry name" value="ATP PHOSPHORIBOSYLTRANSFERASE"/>
    <property type="match status" value="1"/>
</dbReference>
<feature type="domain" description="Histidine biosynthesis HisG C-terminal" evidence="13">
    <location>
        <begin position="223"/>
        <end position="293"/>
    </location>
</feature>
<comment type="cofactor">
    <cofactor evidence="11">
        <name>Mg(2+)</name>
        <dbReference type="ChEBI" id="CHEBI:18420"/>
    </cofactor>
</comment>
<dbReference type="Pfam" id="PF01634">
    <property type="entry name" value="HisG"/>
    <property type="match status" value="1"/>
</dbReference>
<dbReference type="Gene3D" id="3.30.70.120">
    <property type="match status" value="1"/>
</dbReference>
<evidence type="ECO:0000256" key="3">
    <source>
        <dbReference type="ARBA" id="ARBA00007955"/>
    </source>
</evidence>
<dbReference type="EC" id="2.4.2.17" evidence="4 11"/>
<dbReference type="PROSITE" id="PS01316">
    <property type="entry name" value="ATP_P_PHORIBOSYLTR"/>
    <property type="match status" value="1"/>
</dbReference>
<evidence type="ECO:0000256" key="2">
    <source>
        <dbReference type="ARBA" id="ARBA00004667"/>
    </source>
</evidence>
<evidence type="ECO:0000256" key="4">
    <source>
        <dbReference type="ARBA" id="ARBA00011946"/>
    </source>
</evidence>
<keyword evidence="7 11" id="KW-0328">Glycosyltransferase</keyword>
<dbReference type="Proteomes" id="UP001500655">
    <property type="component" value="Unassembled WGS sequence"/>
</dbReference>
<dbReference type="InterPro" id="IPR015867">
    <property type="entry name" value="N-reg_PII/ATP_PRibTrfase_C"/>
</dbReference>
<proteinExistence type="inferred from homology"/>
<keyword evidence="11" id="KW-0963">Cytoplasm</keyword>
<keyword evidence="8 11" id="KW-0808">Transferase</keyword>
<sequence length="298" mass="31769">MSSALSASPITLNKEHLMLRVAIPNKGGLAPAATAMLREAGYRQRADEKDLTCLDAANEVEFFYLRPRDIATYVGSGDLDLGITGRDLLVDSGAAAEEVLALGFGPSTFRFAAPPGRARTVADLAGARVATAYPGVVSKFFAENGIDATVVRLDGAVENAVGLGVADAIADVVDTGTTLRRAGLELIGEPLLRSEAILIRRLEAPANGPVTQLVRRLQGVLVARRYVMLAYDVRADLLEEATKLTPGIESPTISPLHREGWVAVQAMVIRADVHKIMDDLYEVGARAILVNDILACRL</sequence>
<evidence type="ECO:0000259" key="13">
    <source>
        <dbReference type="Pfam" id="PF08029"/>
    </source>
</evidence>
<evidence type="ECO:0000256" key="11">
    <source>
        <dbReference type="HAMAP-Rule" id="MF_00079"/>
    </source>
</evidence>
<comment type="function">
    <text evidence="10 11">Catalyzes the condensation of ATP and 5-phosphoribose 1-diphosphate to form N'-(5'-phosphoribosyl)-ATP (PR-ATP). Has a crucial role in the pathway because the rate of histidine biosynthesis seems to be controlled primarily by regulation of HisG enzymatic activity.</text>
</comment>
<evidence type="ECO:0000256" key="8">
    <source>
        <dbReference type="ARBA" id="ARBA00022679"/>
    </source>
</evidence>
<dbReference type="Pfam" id="PF08029">
    <property type="entry name" value="HisG_C"/>
    <property type="match status" value="1"/>
</dbReference>
<comment type="caution">
    <text evidence="14">The sequence shown here is derived from an EMBL/GenBank/DDBJ whole genome shotgun (WGS) entry which is preliminary data.</text>
</comment>
<comment type="activity regulation">
    <text evidence="11">Feedback inhibited by histidine.</text>
</comment>
<accession>A0ABP4X2U5</accession>
<evidence type="ECO:0000256" key="10">
    <source>
        <dbReference type="ARBA" id="ARBA00024861"/>
    </source>
</evidence>
<keyword evidence="9 11" id="KW-0368">Histidine biosynthesis</keyword>
<dbReference type="SUPFAM" id="SSF54913">
    <property type="entry name" value="GlnB-like"/>
    <property type="match status" value="1"/>
</dbReference>
<evidence type="ECO:0000256" key="1">
    <source>
        <dbReference type="ARBA" id="ARBA00000915"/>
    </source>
</evidence>
<dbReference type="InterPro" id="IPR020621">
    <property type="entry name" value="ATP-PRT_HisG_long"/>
</dbReference>
<evidence type="ECO:0000256" key="5">
    <source>
        <dbReference type="ARBA" id="ARBA00020998"/>
    </source>
</evidence>
<evidence type="ECO:0000256" key="9">
    <source>
        <dbReference type="ARBA" id="ARBA00023102"/>
    </source>
</evidence>
<keyword evidence="15" id="KW-1185">Reference proteome</keyword>
<comment type="pathway">
    <text evidence="2 11">Amino-acid biosynthesis; L-histidine biosynthesis; L-histidine from 5-phospho-alpha-D-ribose 1-diphosphate: step 1/9.</text>
</comment>
<dbReference type="InterPro" id="IPR011322">
    <property type="entry name" value="N-reg_PII-like_a/b"/>
</dbReference>
<dbReference type="CDD" id="cd13591">
    <property type="entry name" value="PBP2_HisGL1"/>
    <property type="match status" value="1"/>
</dbReference>
<name>A0ABP4X2U5_9ACTN</name>
<evidence type="ECO:0000256" key="6">
    <source>
        <dbReference type="ARBA" id="ARBA00022605"/>
    </source>
</evidence>
<keyword evidence="11" id="KW-0067">ATP-binding</keyword>
<dbReference type="InterPro" id="IPR013820">
    <property type="entry name" value="ATP_PRibTrfase_cat"/>
</dbReference>
<evidence type="ECO:0000259" key="12">
    <source>
        <dbReference type="Pfam" id="PF01634"/>
    </source>
</evidence>
<comment type="similarity">
    <text evidence="3 11">Belongs to the ATP phosphoribosyltransferase family. Long subfamily.</text>
</comment>
<organism evidence="14 15">
    <name type="scientific">Luedemannella helvata</name>
    <dbReference type="NCBI Taxonomy" id="349315"/>
    <lineage>
        <taxon>Bacteria</taxon>
        <taxon>Bacillati</taxon>
        <taxon>Actinomycetota</taxon>
        <taxon>Actinomycetes</taxon>
        <taxon>Micromonosporales</taxon>
        <taxon>Micromonosporaceae</taxon>
        <taxon>Luedemannella</taxon>
    </lineage>
</organism>
<reference evidence="15" key="1">
    <citation type="journal article" date="2019" name="Int. J. Syst. Evol. Microbiol.">
        <title>The Global Catalogue of Microorganisms (GCM) 10K type strain sequencing project: providing services to taxonomists for standard genome sequencing and annotation.</title>
        <authorList>
            <consortium name="The Broad Institute Genomics Platform"/>
            <consortium name="The Broad Institute Genome Sequencing Center for Infectious Disease"/>
            <person name="Wu L."/>
            <person name="Ma J."/>
        </authorList>
    </citation>
    <scope>NUCLEOTIDE SEQUENCE [LARGE SCALE GENOMIC DNA]</scope>
    <source>
        <strain evidence="15">JCM 13249</strain>
    </source>
</reference>
<dbReference type="GO" id="GO:0016757">
    <property type="term" value="F:glycosyltransferase activity"/>
    <property type="evidence" value="ECO:0007669"/>
    <property type="project" value="UniProtKB-KW"/>
</dbReference>
<keyword evidence="11" id="KW-0479">Metal-binding</keyword>
<keyword evidence="11" id="KW-0460">Magnesium</keyword>
<keyword evidence="11" id="KW-0547">Nucleotide-binding</keyword>
<dbReference type="EMBL" id="BAAALS010000022">
    <property type="protein sequence ID" value="GAA1766181.1"/>
    <property type="molecule type" value="Genomic_DNA"/>
</dbReference>
<evidence type="ECO:0000313" key="14">
    <source>
        <dbReference type="EMBL" id="GAA1766181.1"/>
    </source>
</evidence>
<protein>
    <recommendedName>
        <fullName evidence="5 11">ATP phosphoribosyltransferase</fullName>
        <shortName evidence="11">ATP-PRT</shortName>
        <shortName evidence="11">ATP-PRTase</shortName>
        <ecNumber evidence="4 11">2.4.2.17</ecNumber>
    </recommendedName>
</protein>
<gene>
    <name evidence="11 14" type="primary">hisG</name>
    <name evidence="14" type="ORF">GCM10009681_41560</name>
</gene>
<dbReference type="Gene3D" id="3.40.190.10">
    <property type="entry name" value="Periplasmic binding protein-like II"/>
    <property type="match status" value="2"/>
</dbReference>
<dbReference type="NCBIfam" id="TIGR00070">
    <property type="entry name" value="hisG"/>
    <property type="match status" value="1"/>
</dbReference>